<dbReference type="OrthoDB" id="286721at2759"/>
<keyword evidence="1 3" id="KW-0853">WD repeat</keyword>
<dbReference type="PROSITE" id="PS50082">
    <property type="entry name" value="WD_REPEATS_2"/>
    <property type="match status" value="1"/>
</dbReference>
<evidence type="ECO:0000256" key="3">
    <source>
        <dbReference type="PROSITE-ProRule" id="PRU00221"/>
    </source>
</evidence>
<evidence type="ECO:0000256" key="1">
    <source>
        <dbReference type="ARBA" id="ARBA00022574"/>
    </source>
</evidence>
<gene>
    <name evidence="4" type="ORF">PSON_ATCC_30995.1.T0220086</name>
</gene>
<accession>A0A8S1LQF3</accession>
<dbReference type="Pfam" id="PF00400">
    <property type="entry name" value="WD40"/>
    <property type="match status" value="2"/>
</dbReference>
<protein>
    <recommendedName>
        <fullName evidence="6">WD domain, G-beta repeat protein</fullName>
    </recommendedName>
</protein>
<dbReference type="PANTHER" id="PTHR19848">
    <property type="entry name" value="WD40 REPEAT PROTEIN"/>
    <property type="match status" value="1"/>
</dbReference>
<dbReference type="EMBL" id="CAJJDN010000022">
    <property type="protein sequence ID" value="CAD8066796.1"/>
    <property type="molecule type" value="Genomic_DNA"/>
</dbReference>
<name>A0A8S1LQF3_9CILI</name>
<dbReference type="InterPro" id="IPR001680">
    <property type="entry name" value="WD40_rpt"/>
</dbReference>
<dbReference type="AlphaFoldDB" id="A0A8S1LQF3"/>
<dbReference type="PANTHER" id="PTHR19848:SF8">
    <property type="entry name" value="F-BOX AND WD REPEAT DOMAIN CONTAINING 7"/>
    <property type="match status" value="1"/>
</dbReference>
<keyword evidence="2" id="KW-0677">Repeat</keyword>
<dbReference type="SMART" id="SM00320">
    <property type="entry name" value="WD40"/>
    <property type="match status" value="4"/>
</dbReference>
<proteinExistence type="predicted"/>
<evidence type="ECO:0000256" key="2">
    <source>
        <dbReference type="ARBA" id="ARBA00022737"/>
    </source>
</evidence>
<organism evidence="4 5">
    <name type="scientific">Paramecium sonneborni</name>
    <dbReference type="NCBI Taxonomy" id="65129"/>
    <lineage>
        <taxon>Eukaryota</taxon>
        <taxon>Sar</taxon>
        <taxon>Alveolata</taxon>
        <taxon>Ciliophora</taxon>
        <taxon>Intramacronucleata</taxon>
        <taxon>Oligohymenophorea</taxon>
        <taxon>Peniculida</taxon>
        <taxon>Parameciidae</taxon>
        <taxon>Paramecium</taxon>
    </lineage>
</organism>
<evidence type="ECO:0000313" key="5">
    <source>
        <dbReference type="Proteomes" id="UP000692954"/>
    </source>
</evidence>
<reference evidence="4" key="1">
    <citation type="submission" date="2021-01" db="EMBL/GenBank/DDBJ databases">
        <authorList>
            <consortium name="Genoscope - CEA"/>
            <person name="William W."/>
        </authorList>
    </citation>
    <scope>NUCLEOTIDE SEQUENCE</scope>
</reference>
<evidence type="ECO:0000313" key="4">
    <source>
        <dbReference type="EMBL" id="CAD8066796.1"/>
    </source>
</evidence>
<keyword evidence="5" id="KW-1185">Reference proteome</keyword>
<feature type="repeat" description="WD" evidence="3">
    <location>
        <begin position="575"/>
        <end position="615"/>
    </location>
</feature>
<evidence type="ECO:0008006" key="6">
    <source>
        <dbReference type="Google" id="ProtNLM"/>
    </source>
</evidence>
<comment type="caution">
    <text evidence="4">The sequence shown here is derived from an EMBL/GenBank/DDBJ whole genome shotgun (WGS) entry which is preliminary data.</text>
</comment>
<dbReference type="Proteomes" id="UP000692954">
    <property type="component" value="Unassembled WGS sequence"/>
</dbReference>
<sequence>MNKTRSSFAIATSRTKTQINLASQGTLPCPQHSSFNISHVCLCTTCTQTISFCSECLFETQHQQHLAKHKEHIIGWNDLMILCRRQSVSGRLGDEPQKELNQIVLSTQAHQASFKTYIKNQEQLINNDFDGLITKFTEMINKVKAEFMAPYKNYLQDLIDMGTILEKLVSDYYLEKNKDYNNDYDNFLSEVSKLQEQQTSNKKNDQNQYNLRKLMQNIIPLVSKANGQFQRALQQQNLNVEEGESQKSGYSLFSNMALKQSDNQVLNDLVNDYKVLLNSRPCYKNQGLAQQTYNGMQELIDKCYHSLTQVDFMAPGYKSQMIKMNKENLSLKQQLASPKGTKYLETIIKEQSTKTLKQLTKLEEDEDEIREMQLKHRLRQTTQLIISDPITSISFVKTIKTTHKQGINCMVQFDDDFIATGSNDRSVKIYRYRVYELFKEIQFKTDVTSLAVQIRKDGSSFLIVGLFKDICILNQGFEVLKSIDRIHNGQINSIVCLEDACTIFSCAQGDNRLLQWNSQNDQQKKYFEHRDSITCMALLGDQYVASGGKDRNIKVYKQTYANNVFEKLQLSMSLSDAHPTEVTSLAYGGGSILYSSSASGELKIWDFMDGTLIKQVKNYAGWCFRIINFQLEEEQNSQQKTQLQTSIPLCGSPRRKKQIQNEYECIKNSFIGTVSFDGTFKIFNGKALVNDNPQPMITTQLKSIHDCHPFGGVLAIRDSITDKIDILSSGNKNDCNIQLYSLAQS</sequence>